<dbReference type="RefSeq" id="WP_286651050.1">
    <property type="nucleotide sequence ID" value="NZ_JACAGK010000016.1"/>
</dbReference>
<organism evidence="6 7">
    <name type="scientific">Sphingobacterium hotanense</name>
    <dbReference type="NCBI Taxonomy" id="649196"/>
    <lineage>
        <taxon>Bacteria</taxon>
        <taxon>Pseudomonadati</taxon>
        <taxon>Bacteroidota</taxon>
        <taxon>Sphingobacteriia</taxon>
        <taxon>Sphingobacteriales</taxon>
        <taxon>Sphingobacteriaceae</taxon>
        <taxon>Sphingobacterium</taxon>
    </lineage>
</organism>
<dbReference type="InterPro" id="IPR009057">
    <property type="entry name" value="Homeodomain-like_sf"/>
</dbReference>
<keyword evidence="7" id="KW-1185">Reference proteome</keyword>
<reference evidence="6" key="1">
    <citation type="submission" date="2020-06" db="EMBL/GenBank/DDBJ databases">
        <authorList>
            <person name="Dong N."/>
        </authorList>
    </citation>
    <scope>NUCLEOTIDE SEQUENCE</scope>
    <source>
        <strain evidence="6">R1692</strain>
    </source>
</reference>
<keyword evidence="2" id="KW-0238">DNA-binding</keyword>
<dbReference type="EMBL" id="JACAGK010000016">
    <property type="protein sequence ID" value="MDM1048093.1"/>
    <property type="molecule type" value="Genomic_DNA"/>
</dbReference>
<evidence type="ECO:0000256" key="2">
    <source>
        <dbReference type="ARBA" id="ARBA00023125"/>
    </source>
</evidence>
<keyword evidence="4" id="KW-0812">Transmembrane</keyword>
<dbReference type="PROSITE" id="PS01124">
    <property type="entry name" value="HTH_ARAC_FAMILY_2"/>
    <property type="match status" value="1"/>
</dbReference>
<reference evidence="6" key="2">
    <citation type="journal article" date="2022" name="Sci. Total Environ.">
        <title>Prevalence, transmission, and molecular epidemiology of tet(X)-positive bacteria among humans, animals, and environmental niches in China: An epidemiological, and genomic-based study.</title>
        <authorList>
            <person name="Dong N."/>
            <person name="Zeng Y."/>
            <person name="Cai C."/>
            <person name="Sun C."/>
            <person name="Lu J."/>
            <person name="Liu C."/>
            <person name="Zhou H."/>
            <person name="Sun Q."/>
            <person name="Shu L."/>
            <person name="Wang H."/>
            <person name="Wang Y."/>
            <person name="Wang S."/>
            <person name="Wu C."/>
            <person name="Chan E.W."/>
            <person name="Chen G."/>
            <person name="Shen Z."/>
            <person name="Chen S."/>
            <person name="Zhang R."/>
        </authorList>
    </citation>
    <scope>NUCLEOTIDE SEQUENCE</scope>
    <source>
        <strain evidence="6">R1692</strain>
    </source>
</reference>
<dbReference type="PANTHER" id="PTHR43280:SF2">
    <property type="entry name" value="HTH-TYPE TRANSCRIPTIONAL REGULATOR EXSA"/>
    <property type="match status" value="1"/>
</dbReference>
<dbReference type="InterPro" id="IPR018060">
    <property type="entry name" value="HTH_AraC"/>
</dbReference>
<feature type="transmembrane region" description="Helical" evidence="4">
    <location>
        <begin position="54"/>
        <end position="74"/>
    </location>
</feature>
<proteinExistence type="predicted"/>
<keyword evidence="1" id="KW-0805">Transcription regulation</keyword>
<keyword evidence="3" id="KW-0804">Transcription</keyword>
<evidence type="ECO:0000256" key="1">
    <source>
        <dbReference type="ARBA" id="ARBA00023015"/>
    </source>
</evidence>
<evidence type="ECO:0000256" key="4">
    <source>
        <dbReference type="SAM" id="Phobius"/>
    </source>
</evidence>
<dbReference type="PANTHER" id="PTHR43280">
    <property type="entry name" value="ARAC-FAMILY TRANSCRIPTIONAL REGULATOR"/>
    <property type="match status" value="1"/>
</dbReference>
<dbReference type="Pfam" id="PF12833">
    <property type="entry name" value="HTH_18"/>
    <property type="match status" value="1"/>
</dbReference>
<keyword evidence="4" id="KW-1133">Transmembrane helix</keyword>
<gene>
    <name evidence="6" type="ORF">HX018_07575</name>
</gene>
<evidence type="ECO:0000256" key="3">
    <source>
        <dbReference type="ARBA" id="ARBA00023163"/>
    </source>
</evidence>
<dbReference type="Gene3D" id="1.10.10.60">
    <property type="entry name" value="Homeodomain-like"/>
    <property type="match status" value="1"/>
</dbReference>
<dbReference type="SMART" id="SM00342">
    <property type="entry name" value="HTH_ARAC"/>
    <property type="match status" value="1"/>
</dbReference>
<feature type="domain" description="HTH araC/xylS-type" evidence="5">
    <location>
        <begin position="111"/>
        <end position="213"/>
    </location>
</feature>
<comment type="caution">
    <text evidence="6">The sequence shown here is derived from an EMBL/GenBank/DDBJ whole genome shotgun (WGS) entry which is preliminary data.</text>
</comment>
<evidence type="ECO:0000313" key="7">
    <source>
        <dbReference type="Proteomes" id="UP001170954"/>
    </source>
</evidence>
<sequence>MFKATSKARENNPNQKKYFFFTMMMLLLASFEIPYALSYNGSTLSQTYVSSSNFVYLIMLIVMIMLHNYFFNLLNRHLSCDSSLISKFNYVQQAIPAMGTKTNLAHSSDQEKILQYLATHPYLDANFNVEKIKKDLKLTQQQINLLFKSLFGFGFRQAINTLRIDAACLELEKDVLNIAIDELAFQCGFNSRASFYRHFKIEKKCSPHDYREKVIKKMKKN</sequence>
<dbReference type="Proteomes" id="UP001170954">
    <property type="component" value="Unassembled WGS sequence"/>
</dbReference>
<protein>
    <submittedName>
        <fullName evidence="6">Helix-turn-helix transcriptional regulator</fullName>
    </submittedName>
</protein>
<keyword evidence="4" id="KW-0472">Membrane</keyword>
<dbReference type="SUPFAM" id="SSF46689">
    <property type="entry name" value="Homeodomain-like"/>
    <property type="match status" value="1"/>
</dbReference>
<evidence type="ECO:0000259" key="5">
    <source>
        <dbReference type="PROSITE" id="PS01124"/>
    </source>
</evidence>
<accession>A0ABT7NLL3</accession>
<evidence type="ECO:0000313" key="6">
    <source>
        <dbReference type="EMBL" id="MDM1048093.1"/>
    </source>
</evidence>
<name>A0ABT7NLL3_9SPHI</name>